<evidence type="ECO:0000259" key="4">
    <source>
        <dbReference type="Pfam" id="PF11800"/>
    </source>
</evidence>
<dbReference type="InterPro" id="IPR005090">
    <property type="entry name" value="RepC_N"/>
</dbReference>
<protein>
    <submittedName>
        <fullName evidence="5">Replication initiation protein</fullName>
    </submittedName>
</protein>
<feature type="region of interest" description="Disordered" evidence="2">
    <location>
        <begin position="253"/>
        <end position="272"/>
    </location>
</feature>
<accession>A0A9W6GZX9</accession>
<dbReference type="AlphaFoldDB" id="A0A9W6GZX9"/>
<dbReference type="EMBL" id="BSEC01000006">
    <property type="protein sequence ID" value="GLI95925.1"/>
    <property type="molecule type" value="Genomic_DNA"/>
</dbReference>
<organism evidence="5 6">
    <name type="scientific">Methylocystis echinoides</name>
    <dbReference type="NCBI Taxonomy" id="29468"/>
    <lineage>
        <taxon>Bacteria</taxon>
        <taxon>Pseudomonadati</taxon>
        <taxon>Pseudomonadota</taxon>
        <taxon>Alphaproteobacteria</taxon>
        <taxon>Hyphomicrobiales</taxon>
        <taxon>Methylocystaceae</taxon>
        <taxon>Methylocystis</taxon>
    </lineage>
</organism>
<evidence type="ECO:0000259" key="3">
    <source>
        <dbReference type="Pfam" id="PF03428"/>
    </source>
</evidence>
<name>A0A9W6GZX9_9HYPH</name>
<dbReference type="NCBIfam" id="NF040974">
    <property type="entry name" value="RepABC_RepC"/>
    <property type="match status" value="1"/>
</dbReference>
<feature type="domain" description="Plasmid replication protein C C-terminal" evidence="4">
    <location>
        <begin position="289"/>
        <end position="386"/>
    </location>
</feature>
<feature type="region of interest" description="Disordered" evidence="2">
    <location>
        <begin position="390"/>
        <end position="410"/>
    </location>
</feature>
<feature type="compositionally biased region" description="Polar residues" evidence="2">
    <location>
        <begin position="254"/>
        <end position="263"/>
    </location>
</feature>
<reference evidence="5" key="1">
    <citation type="journal article" date="2023" name="Int. J. Syst. Evol. Microbiol.">
        <title>Methylocystis iwaonis sp. nov., a type II methane-oxidizing bacterium from surface soil of a rice paddy field in Japan, and emended description of the genus Methylocystis (ex Whittenbury et al. 1970) Bowman et al. 1993.</title>
        <authorList>
            <person name="Kaise H."/>
            <person name="Sawadogo J.B."/>
            <person name="Alam M.S."/>
            <person name="Ueno C."/>
            <person name="Dianou D."/>
            <person name="Shinjo R."/>
            <person name="Asakawa S."/>
        </authorList>
    </citation>
    <scope>NUCLEOTIDE SEQUENCE</scope>
    <source>
        <strain evidence="5">LMG27198</strain>
    </source>
</reference>
<dbReference type="GO" id="GO:0006355">
    <property type="term" value="P:regulation of DNA-templated transcription"/>
    <property type="evidence" value="ECO:0007669"/>
    <property type="project" value="UniProtKB-ARBA"/>
</dbReference>
<dbReference type="Proteomes" id="UP001144323">
    <property type="component" value="Unassembled WGS sequence"/>
</dbReference>
<dbReference type="CDD" id="cd00090">
    <property type="entry name" value="HTH_ARSR"/>
    <property type="match status" value="1"/>
</dbReference>
<proteinExistence type="predicted"/>
<dbReference type="Pfam" id="PF03428">
    <property type="entry name" value="RP-C"/>
    <property type="match status" value="1"/>
</dbReference>
<keyword evidence="6" id="KW-1185">Reference proteome</keyword>
<dbReference type="InterPro" id="IPR011991">
    <property type="entry name" value="ArsR-like_HTH"/>
</dbReference>
<dbReference type="RefSeq" id="WP_281807003.1">
    <property type="nucleotide sequence ID" value="NZ_BSEC01000006.1"/>
</dbReference>
<dbReference type="InterPro" id="IPR021760">
    <property type="entry name" value="RepC_C"/>
</dbReference>
<evidence type="ECO:0000256" key="1">
    <source>
        <dbReference type="SAM" id="Coils"/>
    </source>
</evidence>
<dbReference type="NCBIfam" id="NF010396">
    <property type="entry name" value="PRK13824.1"/>
    <property type="match status" value="1"/>
</dbReference>
<feature type="domain" description="Plasmid replication protein C N-terminal" evidence="3">
    <location>
        <begin position="17"/>
        <end position="188"/>
    </location>
</feature>
<evidence type="ECO:0000313" key="5">
    <source>
        <dbReference type="EMBL" id="GLI95925.1"/>
    </source>
</evidence>
<evidence type="ECO:0000313" key="6">
    <source>
        <dbReference type="Proteomes" id="UP001144323"/>
    </source>
</evidence>
<dbReference type="Pfam" id="PF11800">
    <property type="entry name" value="RP-C_C"/>
    <property type="match status" value="1"/>
</dbReference>
<dbReference type="InterPro" id="IPR047611">
    <property type="entry name" value="RepABC_RepC"/>
</dbReference>
<dbReference type="InterPro" id="IPR036390">
    <property type="entry name" value="WH_DNA-bd_sf"/>
</dbReference>
<feature type="coiled-coil region" evidence="1">
    <location>
        <begin position="154"/>
        <end position="188"/>
    </location>
</feature>
<gene>
    <name evidence="5" type="ORF">LMG27198_49170</name>
</gene>
<keyword evidence="1" id="KW-0175">Coiled coil</keyword>
<dbReference type="SUPFAM" id="SSF46785">
    <property type="entry name" value="Winged helix' DNA-binding domain"/>
    <property type="match status" value="1"/>
</dbReference>
<evidence type="ECO:0000256" key="2">
    <source>
        <dbReference type="SAM" id="MobiDB-lite"/>
    </source>
</evidence>
<sequence length="410" mass="43896">MQMLGFNPIAPFGCGALSPAALRIQRDVRQCQPGKACHKWKTFRHACEAKAALALSDRALTVLNALLSFHPDTVLTLGSTDLVVFPSNRELSLRAHGIPASTLRRHIAALVKSGLIQRRDSPNGKRYARRAAGGDIELAFGFDLSPLVAAVDDLAELAARAVEERHVLDALREQVTLARRDIAKMLALGVERGVDADWPALHHEFLGLIDGRPRTPCRAALEPLAAALVELSGRILEILESHIEPTRPIREPSANASIATNPTPKAGAESAGNAFQPDIERDVASAVPVRLVAETCPDFVDYARHGLRTIRDVVDAAVIVRPLLGVSPSAWEEACAAMGQGPASVTLALILQRGNGIKNPGGYLRTLARRAAAGQFSIWPMLMALRGAQRGKDPAEMKTPAGPSFPDDSA</sequence>
<comment type="caution">
    <text evidence="5">The sequence shown here is derived from an EMBL/GenBank/DDBJ whole genome shotgun (WGS) entry which is preliminary data.</text>
</comment>